<reference evidence="1" key="1">
    <citation type="submission" date="2021-01" db="EMBL/GenBank/DDBJ databases">
        <title>Phytophthora aleatoria, a newly-described species from Pinus radiata is distinct from Phytophthora cactorum isolates based on comparative genomics.</title>
        <authorList>
            <person name="Mcdougal R."/>
            <person name="Panda P."/>
            <person name="Williams N."/>
            <person name="Studholme D.J."/>
        </authorList>
    </citation>
    <scope>NUCLEOTIDE SEQUENCE</scope>
    <source>
        <strain evidence="1">NZFS 3830</strain>
    </source>
</reference>
<proteinExistence type="predicted"/>
<comment type="caution">
    <text evidence="1">The sequence shown here is derived from an EMBL/GenBank/DDBJ whole genome shotgun (WGS) entry which is preliminary data.</text>
</comment>
<organism evidence="1 2">
    <name type="scientific">Phytophthora cactorum</name>
    <dbReference type="NCBI Taxonomy" id="29920"/>
    <lineage>
        <taxon>Eukaryota</taxon>
        <taxon>Sar</taxon>
        <taxon>Stramenopiles</taxon>
        <taxon>Oomycota</taxon>
        <taxon>Peronosporomycetes</taxon>
        <taxon>Peronosporales</taxon>
        <taxon>Peronosporaceae</taxon>
        <taxon>Phytophthora</taxon>
    </lineage>
</organism>
<name>A0A8T1TN70_9STRA</name>
<dbReference type="EMBL" id="JAENGZ010002044">
    <property type="protein sequence ID" value="KAG6945109.1"/>
    <property type="molecule type" value="Genomic_DNA"/>
</dbReference>
<evidence type="ECO:0000313" key="2">
    <source>
        <dbReference type="Proteomes" id="UP000688947"/>
    </source>
</evidence>
<dbReference type="Proteomes" id="UP000688947">
    <property type="component" value="Unassembled WGS sequence"/>
</dbReference>
<accession>A0A8T1TN70</accession>
<evidence type="ECO:0000313" key="1">
    <source>
        <dbReference type="EMBL" id="KAG6945109.1"/>
    </source>
</evidence>
<gene>
    <name evidence="1" type="ORF">JG687_00017480</name>
</gene>
<protein>
    <submittedName>
        <fullName evidence="1">Uncharacterized protein</fullName>
    </submittedName>
</protein>
<sequence>MAPVRGPVPLCKQLPHLLSNLDSSWLYTLLSRTRSPSEKRRLRYSKTLL</sequence>
<dbReference type="AlphaFoldDB" id="A0A8T1TN70"/>